<keyword evidence="1" id="KW-0812">Transmembrane</keyword>
<sequence>MAIFSAVMFKTFSSISTDPFIVLVIIAVIFGALFFIVHYISKYFEYDSDGHMVIVTNKELLMSDRFSNKEHIVEFEKDKLIGFKFNNYIVFKSLVLLIKNKRGHTQKERFNVTLVSKKKRRYIRQSLTKVIKENKKQEGS</sequence>
<feature type="transmembrane region" description="Helical" evidence="1">
    <location>
        <begin position="20"/>
        <end position="40"/>
    </location>
</feature>
<dbReference type="Proteomes" id="UP001597533">
    <property type="component" value="Unassembled WGS sequence"/>
</dbReference>
<comment type="caution">
    <text evidence="2">The sequence shown here is derived from an EMBL/GenBank/DDBJ whole genome shotgun (WGS) entry which is preliminary data.</text>
</comment>
<accession>A0ABW5WQU0</accession>
<evidence type="ECO:0000256" key="1">
    <source>
        <dbReference type="SAM" id="Phobius"/>
    </source>
</evidence>
<dbReference type="EMBL" id="JBHUOV010000002">
    <property type="protein sequence ID" value="MFD2823616.1"/>
    <property type="molecule type" value="Genomic_DNA"/>
</dbReference>
<protein>
    <submittedName>
        <fullName evidence="2">Uncharacterized protein</fullName>
    </submittedName>
</protein>
<evidence type="ECO:0000313" key="3">
    <source>
        <dbReference type="Proteomes" id="UP001597533"/>
    </source>
</evidence>
<reference evidence="3" key="1">
    <citation type="journal article" date="2019" name="Int. J. Syst. Evol. Microbiol.">
        <title>The Global Catalogue of Microorganisms (GCM) 10K type strain sequencing project: providing services to taxonomists for standard genome sequencing and annotation.</title>
        <authorList>
            <consortium name="The Broad Institute Genomics Platform"/>
            <consortium name="The Broad Institute Genome Sequencing Center for Infectious Disease"/>
            <person name="Wu L."/>
            <person name="Ma J."/>
        </authorList>
    </citation>
    <scope>NUCLEOTIDE SEQUENCE [LARGE SCALE GENOMIC DNA]</scope>
    <source>
        <strain evidence="3">KCTC 32141</strain>
    </source>
</reference>
<evidence type="ECO:0000313" key="2">
    <source>
        <dbReference type="EMBL" id="MFD2823616.1"/>
    </source>
</evidence>
<organism evidence="2 3">
    <name type="scientific">Lacinutrix iliipiscaria</name>
    <dbReference type="NCBI Taxonomy" id="1230532"/>
    <lineage>
        <taxon>Bacteria</taxon>
        <taxon>Pseudomonadati</taxon>
        <taxon>Bacteroidota</taxon>
        <taxon>Flavobacteriia</taxon>
        <taxon>Flavobacteriales</taxon>
        <taxon>Flavobacteriaceae</taxon>
        <taxon>Lacinutrix</taxon>
    </lineage>
</organism>
<gene>
    <name evidence="2" type="ORF">ACFS5M_08040</name>
</gene>
<proteinExistence type="predicted"/>
<keyword evidence="1" id="KW-1133">Transmembrane helix</keyword>
<keyword evidence="3" id="KW-1185">Reference proteome</keyword>
<keyword evidence="1" id="KW-0472">Membrane</keyword>
<name>A0ABW5WQU0_9FLAO</name>
<dbReference type="RefSeq" id="WP_379898493.1">
    <property type="nucleotide sequence ID" value="NZ_JBHUOV010000002.1"/>
</dbReference>